<organism evidence="1 2">
    <name type="scientific">Vermiconidia calcicola</name>
    <dbReference type="NCBI Taxonomy" id="1690605"/>
    <lineage>
        <taxon>Eukaryota</taxon>
        <taxon>Fungi</taxon>
        <taxon>Dikarya</taxon>
        <taxon>Ascomycota</taxon>
        <taxon>Pezizomycotina</taxon>
        <taxon>Dothideomycetes</taxon>
        <taxon>Dothideomycetidae</taxon>
        <taxon>Mycosphaerellales</taxon>
        <taxon>Extremaceae</taxon>
        <taxon>Vermiconidia</taxon>
    </lineage>
</organism>
<comment type="caution">
    <text evidence="1">The sequence shown here is derived from an EMBL/GenBank/DDBJ whole genome shotgun (WGS) entry which is preliminary data.</text>
</comment>
<dbReference type="EMBL" id="JAUTXU010000118">
    <property type="protein sequence ID" value="KAK3706628.1"/>
    <property type="molecule type" value="Genomic_DNA"/>
</dbReference>
<evidence type="ECO:0000313" key="2">
    <source>
        <dbReference type="Proteomes" id="UP001281147"/>
    </source>
</evidence>
<evidence type="ECO:0000313" key="1">
    <source>
        <dbReference type="EMBL" id="KAK3706628.1"/>
    </source>
</evidence>
<gene>
    <name evidence="1" type="ORF">LTR37_012637</name>
</gene>
<protein>
    <submittedName>
        <fullName evidence="1">Uncharacterized protein</fullName>
    </submittedName>
</protein>
<sequence length="236" mass="25354">MSAQQRGQSRWKSYIGDKRFSSCISISLKRKECDTSLPNCVNGPLATRAQPSTRPPAPGTAPPQLPGQSITGETGSKTPESRRIVNAQASRASAAQGKITRIRNREKREGTVRDSGTIAPSLVEGRPRTIKSAAHRKTTAVQPKTTAGSSEETAQSKAERQQQLLDSSPGPYEPPGFFEDVLAAAALPGDGNGSRDPSNNASREQSVDNEVLRSSAQERPRKDKANKSDAHGRKKK</sequence>
<dbReference type="Proteomes" id="UP001281147">
    <property type="component" value="Unassembled WGS sequence"/>
</dbReference>
<reference evidence="1" key="1">
    <citation type="submission" date="2023-07" db="EMBL/GenBank/DDBJ databases">
        <title>Black Yeasts Isolated from many extreme environments.</title>
        <authorList>
            <person name="Coleine C."/>
            <person name="Stajich J.E."/>
            <person name="Selbmann L."/>
        </authorList>
    </citation>
    <scope>NUCLEOTIDE SEQUENCE</scope>
    <source>
        <strain evidence="1">CCFEE 5714</strain>
    </source>
</reference>
<accession>A0ACC3MZ12</accession>
<name>A0ACC3MZ12_9PEZI</name>
<keyword evidence="2" id="KW-1185">Reference proteome</keyword>
<proteinExistence type="predicted"/>